<dbReference type="AlphaFoldDB" id="A0A086J2E6"/>
<dbReference type="PANTHER" id="PTHR23082">
    <property type="entry name" value="TRANSCRIPTION INITIATION FACTOR IIIC TFIIIC , POLYPEPTIDE 3-RELATED"/>
    <property type="match status" value="1"/>
</dbReference>
<dbReference type="HOGENOM" id="CLU_353394_0_0_1"/>
<dbReference type="InterPro" id="IPR039340">
    <property type="entry name" value="Tfc4/TFIIIC-102/Sfc4"/>
</dbReference>
<sequence>MVYLSWLTKTPNIEELGGFEEYIKREKEESVRIMKRRLKKGKTTDRQIAEDTLGAANKLYAKGDFLGAINKIKEALTYHSTNDNAYYLLGVIYEEQEEAEKAFNAFLISASIKRTDITLWKRLYEYKRREDDLEYQVYILKKIKKLKPTNEVLEDLLEIYERQKNQSKIFEIKAEMMGPEFPAEIIFEILENIRTLKNRVKIIEIISRALDREKVFADLSDRFIIGYVDLLFTQGHYSLLSQLNNSLQYCKKTVICIRSQIILFFSVIISEIMNKCQICTGNSLCTCRDTADIDASYNILIETSKKTAIINVIFNTEALSDPIHLHLTGYLIDILIKMRKYKLSVKLLLIINGHMDRILSQKDSLKSVNLIRDRILHESINIKKRIAFIYDRLKEYDKSIMHYKAILDGGYADTMQSVLEEVKMRISEIYKKTGNIDLALEYALQIQTATISTDLQREDLLFYTEIGCMHMRSLLYKAMHIYSDDKIAYDPSVRTYFIRSAQELVQFLLKNTFVFAKKKKKRSLQETDHTPAPEEQLISTKEFETDYDLLHGTSGLGKVFSNEVSEEISAGKKVYFDMLASLLGGLTVKEWHGIIYRYITALHYNGSNEAAILLLRKVLTSPVLRSLFEEYTFLLWLLIRISKDTKDIESLHWGITHMVRYYAHRAGVDAVSFYYLCYFLISQVPRFHRKSEYYKFQKNVQRNLRRKSLSRGTGAQNILTILCFSYMPSFIYTDTAARLEKYVEDSVVLQANTTLLDIFRAIALSSLFLTHASSRKVVDRDRYIKKGIKILQEYTIYFKESHNHSENKVTVRSENGLIEYTVYVDIREDQTYAEDDPTEKLGLLQYNLARAFHQYKLYGLAENLYIESAKHTRNKELLSLLQINTFLLGKPLKVSVLQ</sequence>
<protein>
    <submittedName>
        <fullName evidence="1">Uncharacterized protein</fullName>
    </submittedName>
</protein>
<dbReference type="RefSeq" id="XP_052904869.1">
    <property type="nucleotide sequence ID" value="XM_053049064.1"/>
</dbReference>
<name>A0A086J2E6_NEMA1</name>
<accession>A0A086J2E6</accession>
<comment type="caution">
    <text evidence="1">The sequence shown here is derived from an EMBL/GenBank/DDBJ whole genome shotgun (WGS) entry which is preliminary data.</text>
</comment>
<dbReference type="Gene3D" id="1.25.40.10">
    <property type="entry name" value="Tetratricopeptide repeat domain"/>
    <property type="match status" value="1"/>
</dbReference>
<dbReference type="GO" id="GO:0006383">
    <property type="term" value="P:transcription by RNA polymerase III"/>
    <property type="evidence" value="ECO:0007669"/>
    <property type="project" value="InterPro"/>
</dbReference>
<dbReference type="SMART" id="SM00028">
    <property type="entry name" value="TPR"/>
    <property type="match status" value="4"/>
</dbReference>
<keyword evidence="2" id="KW-1185">Reference proteome</keyword>
<dbReference type="InterPro" id="IPR019734">
    <property type="entry name" value="TPR_rpt"/>
</dbReference>
<gene>
    <name evidence="1" type="ORF">NESG_01434</name>
</gene>
<dbReference type="Proteomes" id="UP000054524">
    <property type="component" value="Unassembled WGS sequence"/>
</dbReference>
<reference evidence="1 2" key="1">
    <citation type="journal article" date="2014" name="Genome Announc.">
        <title>Genome Sequence of the Microsporidian Species Nematocida sp1 Strain ERTm6 (ATCC PRA-372).</title>
        <authorList>
            <person name="Bakowski M.A."/>
            <person name="Priest M."/>
            <person name="Young S."/>
            <person name="Cuomo C.A."/>
            <person name="Troemel E.R."/>
        </authorList>
    </citation>
    <scope>NUCLEOTIDE SEQUENCE [LARGE SCALE GENOMIC DNA]</scope>
    <source>
        <strain evidence="1 2">ERTm6</strain>
    </source>
</reference>
<dbReference type="SUPFAM" id="SSF48452">
    <property type="entry name" value="TPR-like"/>
    <property type="match status" value="2"/>
</dbReference>
<dbReference type="PANTHER" id="PTHR23082:SF0">
    <property type="entry name" value="GENERAL TRANSCRIPTION FACTOR 3C POLYPEPTIDE 3"/>
    <property type="match status" value="1"/>
</dbReference>
<organism evidence="1 2">
    <name type="scientific">Nematocida ausubeli (strain ATCC PRA-371 / ERTm2)</name>
    <name type="common">Nematode killer fungus</name>
    <dbReference type="NCBI Taxonomy" id="1913371"/>
    <lineage>
        <taxon>Eukaryota</taxon>
        <taxon>Fungi</taxon>
        <taxon>Fungi incertae sedis</taxon>
        <taxon>Microsporidia</taxon>
        <taxon>Nematocida</taxon>
    </lineage>
</organism>
<dbReference type="GO" id="GO:0000127">
    <property type="term" value="C:transcription factor TFIIIC complex"/>
    <property type="evidence" value="ECO:0007669"/>
    <property type="project" value="TreeGrafter"/>
</dbReference>
<evidence type="ECO:0000313" key="2">
    <source>
        <dbReference type="Proteomes" id="UP000054524"/>
    </source>
</evidence>
<dbReference type="GeneID" id="77676407"/>
<proteinExistence type="predicted"/>
<evidence type="ECO:0000313" key="1">
    <source>
        <dbReference type="EMBL" id="KFG26314.1"/>
    </source>
</evidence>
<dbReference type="EMBL" id="AKIJ01000003">
    <property type="protein sequence ID" value="KFG26314.1"/>
    <property type="molecule type" value="Genomic_DNA"/>
</dbReference>
<dbReference type="InterPro" id="IPR011990">
    <property type="entry name" value="TPR-like_helical_dom_sf"/>
</dbReference>